<accession>A0A1G4E8E7</accession>
<gene>
    <name evidence="2" type="ORF">PVC01_000122300</name>
</gene>
<dbReference type="AlphaFoldDB" id="A0A1G4E8E7"/>
<dbReference type="InterPro" id="IPR008780">
    <property type="entry name" value="Plasmodium_Vir"/>
</dbReference>
<sequence length="316" mass="37152">MECNPKIKSDSYDFFKDIEKYINKMKDPQYNNESSQFSSNCKNFSDTMKSSFKDKQIAISVCEDIMKLYKSLNTNNKELTQCNEYKNDCGFFNYWVNFKISKNIINGSHCIYYIYNGIDSQFMQSNFFYSNSDNIYDIDKNELDKMNILYRLYENYSELKTIINATRQQDKRSLLPFSTECCTDYIQAKYICNDDDNNESTFCQKLKSFESEYEKLYQEFDRKRSEFSDNLIKLSECPNNKIITTAVTGTVVGLIPLFGVLYKFTPMGQVIRSKIGILNNDISNNDDEMTNISLMEQENEQLPFQKGTYNIKYQSL</sequence>
<evidence type="ECO:0000256" key="1">
    <source>
        <dbReference type="SAM" id="Phobius"/>
    </source>
</evidence>
<feature type="transmembrane region" description="Helical" evidence="1">
    <location>
        <begin position="242"/>
        <end position="264"/>
    </location>
</feature>
<keyword evidence="1" id="KW-0472">Membrane</keyword>
<keyword evidence="1" id="KW-0812">Transmembrane</keyword>
<dbReference type="VEuPathDB" id="PlasmoDB:PVPAM_000021800"/>
<reference evidence="2 3" key="1">
    <citation type="submission" date="2016-07" db="EMBL/GenBank/DDBJ databases">
        <authorList>
            <consortium name="Pathogen Informatics"/>
        </authorList>
    </citation>
    <scope>NUCLEOTIDE SEQUENCE [LARGE SCALE GENOMIC DNA]</scope>
</reference>
<evidence type="ECO:0000313" key="3">
    <source>
        <dbReference type="Proteomes" id="UP000305196"/>
    </source>
</evidence>
<dbReference type="EMBL" id="FLYI01000498">
    <property type="protein sequence ID" value="SCA60787.1"/>
    <property type="molecule type" value="Genomic_DNA"/>
</dbReference>
<dbReference type="VEuPathDB" id="PlasmoDB:PVX_042690"/>
<organism evidence="2 3">
    <name type="scientific">Plasmodium vivax</name>
    <name type="common">malaria parasite P. vivax</name>
    <dbReference type="NCBI Taxonomy" id="5855"/>
    <lineage>
        <taxon>Eukaryota</taxon>
        <taxon>Sar</taxon>
        <taxon>Alveolata</taxon>
        <taxon>Apicomplexa</taxon>
        <taxon>Aconoidasida</taxon>
        <taxon>Haemosporida</taxon>
        <taxon>Plasmodiidae</taxon>
        <taxon>Plasmodium</taxon>
        <taxon>Plasmodium (Plasmodium)</taxon>
    </lineage>
</organism>
<dbReference type="Pfam" id="PF05795">
    <property type="entry name" value="Plasmodium_Vir"/>
    <property type="match status" value="1"/>
</dbReference>
<protein>
    <submittedName>
        <fullName evidence="2">Vir protein, putative</fullName>
    </submittedName>
</protein>
<dbReference type="VEuPathDB" id="PlasmoDB:PVP01_0402400"/>
<dbReference type="VEuPathDB" id="PlasmoDB:PVW1_050046200"/>
<keyword evidence="1" id="KW-1133">Transmembrane helix</keyword>
<proteinExistence type="predicted"/>
<name>A0A1G4E8E7_PLAVI</name>
<dbReference type="Proteomes" id="UP000305196">
    <property type="component" value="Unassembled WGS sequence"/>
</dbReference>
<evidence type="ECO:0000313" key="2">
    <source>
        <dbReference type="EMBL" id="SCA60787.1"/>
    </source>
</evidence>